<dbReference type="Proteomes" id="UP000541610">
    <property type="component" value="Unassembled WGS sequence"/>
</dbReference>
<organism evidence="2 3">
    <name type="scientific">Perkinsus olseni</name>
    <name type="common">Perkinsus atlanticus</name>
    <dbReference type="NCBI Taxonomy" id="32597"/>
    <lineage>
        <taxon>Eukaryota</taxon>
        <taxon>Sar</taxon>
        <taxon>Alveolata</taxon>
        <taxon>Perkinsozoa</taxon>
        <taxon>Perkinsea</taxon>
        <taxon>Perkinsida</taxon>
        <taxon>Perkinsidae</taxon>
        <taxon>Perkinsus</taxon>
    </lineage>
</organism>
<protein>
    <submittedName>
        <fullName evidence="2">Uncharacterized protein</fullName>
    </submittedName>
</protein>
<evidence type="ECO:0000313" key="2">
    <source>
        <dbReference type="EMBL" id="KAF4692446.1"/>
    </source>
</evidence>
<dbReference type="AlphaFoldDB" id="A0A7J6P9L8"/>
<gene>
    <name evidence="2" type="ORF">FOZ60_013401</name>
</gene>
<name>A0A7J6P9L8_PEROL</name>
<evidence type="ECO:0000256" key="1">
    <source>
        <dbReference type="SAM" id="SignalP"/>
    </source>
</evidence>
<dbReference type="EMBL" id="JABANP010000060">
    <property type="protein sequence ID" value="KAF4692446.1"/>
    <property type="molecule type" value="Genomic_DNA"/>
</dbReference>
<proteinExistence type="predicted"/>
<evidence type="ECO:0000313" key="3">
    <source>
        <dbReference type="Proteomes" id="UP000541610"/>
    </source>
</evidence>
<accession>A0A7J6P9L8</accession>
<reference evidence="2 3" key="1">
    <citation type="submission" date="2020-04" db="EMBL/GenBank/DDBJ databases">
        <title>Perkinsus olseni comparative genomics.</title>
        <authorList>
            <person name="Bogema D.R."/>
        </authorList>
    </citation>
    <scope>NUCLEOTIDE SEQUENCE [LARGE SCALE GENOMIC DNA]</scope>
    <source>
        <strain evidence="2">00978-12</strain>
    </source>
</reference>
<keyword evidence="1" id="KW-0732">Signal</keyword>
<feature type="chain" id="PRO_5029645215" evidence="1">
    <location>
        <begin position="21"/>
        <end position="285"/>
    </location>
</feature>
<feature type="signal peptide" evidence="1">
    <location>
        <begin position="1"/>
        <end position="20"/>
    </location>
</feature>
<comment type="caution">
    <text evidence="2">The sequence shown here is derived from an EMBL/GenBank/DDBJ whole genome shotgun (WGS) entry which is preliminary data.</text>
</comment>
<sequence length="285" mass="31843">MARQATLLLFAALTLPEASSSYQSASNSRNVSPDVPSRLNMTFYDHETRTETVIGYLDLPGSEKLVVTDVAHVEYNKGEDGCLEYTVVADEDVLRKYSALLGSESLTKITAKTPPSLRAQAMRKFGSQILGEYEKASSRDGTGLRTSATNVRDAKDWSAHYRIILSRPEADKAWRLTALKARLTAADRRDCSFVKPKFSVDRLQELLTRSVQILPQTSKHKWMLPYRQLQAYSDYISPPGSSRSETDVWPGTLSEVLSLTCAPLFEIPIPNTVHWLTRETLKASP</sequence>